<dbReference type="EMBL" id="JAPDDT010000001">
    <property type="protein sequence ID" value="MCW1921036.1"/>
    <property type="molecule type" value="Genomic_DNA"/>
</dbReference>
<evidence type="ECO:0000313" key="3">
    <source>
        <dbReference type="Proteomes" id="UP001320876"/>
    </source>
</evidence>
<evidence type="ECO:0000256" key="1">
    <source>
        <dbReference type="SAM" id="SignalP"/>
    </source>
</evidence>
<feature type="signal peptide" evidence="1">
    <location>
        <begin position="1"/>
        <end position="21"/>
    </location>
</feature>
<proteinExistence type="predicted"/>
<feature type="chain" id="PRO_5046035563" evidence="1">
    <location>
        <begin position="22"/>
        <end position="137"/>
    </location>
</feature>
<evidence type="ECO:0000313" key="2">
    <source>
        <dbReference type="EMBL" id="MCW1921036.1"/>
    </source>
</evidence>
<dbReference type="Proteomes" id="UP001320876">
    <property type="component" value="Unassembled WGS sequence"/>
</dbReference>
<gene>
    <name evidence="2" type="ORF">OKA05_00625</name>
</gene>
<accession>A0ABT3GC71</accession>
<keyword evidence="1" id="KW-0732">Signal</keyword>
<comment type="caution">
    <text evidence="2">The sequence shown here is derived from an EMBL/GenBank/DDBJ whole genome shotgun (WGS) entry which is preliminary data.</text>
</comment>
<protein>
    <submittedName>
        <fullName evidence="2">Uncharacterized protein</fullName>
    </submittedName>
</protein>
<organism evidence="2 3">
    <name type="scientific">Luteolibacter arcticus</name>
    <dbReference type="NCBI Taxonomy" id="1581411"/>
    <lineage>
        <taxon>Bacteria</taxon>
        <taxon>Pseudomonadati</taxon>
        <taxon>Verrucomicrobiota</taxon>
        <taxon>Verrucomicrobiia</taxon>
        <taxon>Verrucomicrobiales</taxon>
        <taxon>Verrucomicrobiaceae</taxon>
        <taxon>Luteolibacter</taxon>
    </lineage>
</organism>
<reference evidence="2 3" key="1">
    <citation type="submission" date="2022-10" db="EMBL/GenBank/DDBJ databases">
        <title>Luteolibacter arcticus strain CCTCC AB 2014275, whole genome shotgun sequencing project.</title>
        <authorList>
            <person name="Zhao G."/>
            <person name="Shen L."/>
        </authorList>
    </citation>
    <scope>NUCLEOTIDE SEQUENCE [LARGE SCALE GENOMIC DNA]</scope>
    <source>
        <strain evidence="2 3">CCTCC AB 2014275</strain>
    </source>
</reference>
<keyword evidence="3" id="KW-1185">Reference proteome</keyword>
<sequence>MKHRALYLSLMLAAMSSSVFAQAWLPKEAEVCYRSQYADGFLPDAAYCLKLKVTEKQFKEIVAKVGATLHTEKRPYTDDKVWLSWGPETGPDLKPVKGKERWNPSRDLAATYVRQEKHTWEFLKYEGGFLYYKSLTH</sequence>
<name>A0ABT3GC71_9BACT</name>
<dbReference type="RefSeq" id="WP_264485145.1">
    <property type="nucleotide sequence ID" value="NZ_JAPDDT010000001.1"/>
</dbReference>